<evidence type="ECO:0000313" key="2">
    <source>
        <dbReference type="Proteomes" id="UP001301728"/>
    </source>
</evidence>
<dbReference type="Gene3D" id="3.30.310.110">
    <property type="entry name" value="XisI-like"/>
    <property type="match status" value="1"/>
</dbReference>
<dbReference type="CDD" id="cd16382">
    <property type="entry name" value="XisI-like"/>
    <property type="match status" value="1"/>
</dbReference>
<dbReference type="InterPro" id="IPR035943">
    <property type="entry name" value="XisI-like_sf"/>
</dbReference>
<protein>
    <submittedName>
        <fullName evidence="1">XisI protein</fullName>
    </submittedName>
</protein>
<name>A0ABU5U1X5_9CYAN</name>
<dbReference type="InterPro" id="IPR014968">
    <property type="entry name" value="XisI"/>
</dbReference>
<sequence>MDTLNPDRQIIKQVLAANAKFYTTDEVQYKLVVDSETDSYLIISLGWDGVKRIHSCMVHLDIIEGKIWVQRDDTEDGVTPELMEAGIPKDRIVLGFHLPDVRPHTGFAIA</sequence>
<comment type="caution">
    <text evidence="1">The sequence shown here is derived from an EMBL/GenBank/DDBJ whole genome shotgun (WGS) entry which is preliminary data.</text>
</comment>
<evidence type="ECO:0000313" key="1">
    <source>
        <dbReference type="EMBL" id="MEA5520653.1"/>
    </source>
</evidence>
<dbReference type="Pfam" id="PF08869">
    <property type="entry name" value="XisI"/>
    <property type="match status" value="1"/>
</dbReference>
<gene>
    <name evidence="1" type="ORF">VB854_17055</name>
</gene>
<proteinExistence type="predicted"/>
<dbReference type="RefSeq" id="WP_323218829.1">
    <property type="nucleotide sequence ID" value="NZ_JAYGHT010000087.1"/>
</dbReference>
<keyword evidence="2" id="KW-1185">Reference proteome</keyword>
<dbReference type="SUPFAM" id="SSF143847">
    <property type="entry name" value="XisI-like"/>
    <property type="match status" value="1"/>
</dbReference>
<reference evidence="1 2" key="1">
    <citation type="submission" date="2023-12" db="EMBL/GenBank/DDBJ databases">
        <title>Baltic Sea Cyanobacteria.</title>
        <authorList>
            <person name="Delbaje E."/>
            <person name="Fewer D.P."/>
            <person name="Shishido T.K."/>
        </authorList>
    </citation>
    <scope>NUCLEOTIDE SEQUENCE [LARGE SCALE GENOMIC DNA]</scope>
    <source>
        <strain evidence="1 2">CCNP 1315</strain>
    </source>
</reference>
<accession>A0ABU5U1X5</accession>
<dbReference type="Proteomes" id="UP001301728">
    <property type="component" value="Unassembled WGS sequence"/>
</dbReference>
<dbReference type="EMBL" id="JAYGHT010000087">
    <property type="protein sequence ID" value="MEA5520653.1"/>
    <property type="molecule type" value="Genomic_DNA"/>
</dbReference>
<organism evidence="1 2">
    <name type="scientific">Limnoraphis robusta CCNP1315</name>
    <dbReference type="NCBI Taxonomy" id="3110306"/>
    <lineage>
        <taxon>Bacteria</taxon>
        <taxon>Bacillati</taxon>
        <taxon>Cyanobacteriota</taxon>
        <taxon>Cyanophyceae</taxon>
        <taxon>Oscillatoriophycideae</taxon>
        <taxon>Oscillatoriales</taxon>
        <taxon>Sirenicapillariaceae</taxon>
        <taxon>Limnoraphis</taxon>
    </lineage>
</organism>